<dbReference type="SUPFAM" id="SSF52540">
    <property type="entry name" value="P-loop containing nucleoside triphosphate hydrolases"/>
    <property type="match status" value="1"/>
</dbReference>
<feature type="domain" description="Sulfotransferase" evidence="3">
    <location>
        <begin position="31"/>
        <end position="295"/>
    </location>
</feature>
<dbReference type="Pfam" id="PF00685">
    <property type="entry name" value="Sulfotransfer_1"/>
    <property type="match status" value="1"/>
</dbReference>
<proteinExistence type="inferred from homology"/>
<evidence type="ECO:0000256" key="2">
    <source>
        <dbReference type="ARBA" id="ARBA00022679"/>
    </source>
</evidence>
<sequence>MKPQTSPQKTREYTDHPIIDGTRWQVYNHRPDDIIISTSYKAGTTWMQTIVANLLYQDGNFPMPVTAMAPWLDMALLPLEEMAAGLEAQTDRRFIKTHLPLDGIPYFEGNRYIVVGRDARDVFVSLWNHHRNYSDMIRAGFTEFEQQTGREFPVDFPDIQTFWKTWIATGWYDWESDGFPYWSHFHHIKTWWDYRHLSNIHFVHFSDLLSDPAKQIRQIAKHLGISIDEEKFPNLLDRITFKTMKKNFDSIMPEAASLWKGGGNTFMNKGTNGRWRDVLSQDDLDTYKKVRDKQLSADCAHWLENGGPVSG</sequence>
<reference evidence="4" key="1">
    <citation type="submission" date="2018-06" db="EMBL/GenBank/DDBJ databases">
        <authorList>
            <person name="Zhirakovskaya E."/>
        </authorList>
    </citation>
    <scope>NUCLEOTIDE SEQUENCE</scope>
</reference>
<evidence type="ECO:0000256" key="1">
    <source>
        <dbReference type="ARBA" id="ARBA00005771"/>
    </source>
</evidence>
<protein>
    <submittedName>
        <fullName evidence="4">Sulfotransferase</fullName>
    </submittedName>
</protein>
<comment type="similarity">
    <text evidence="1">Belongs to the sulfotransferase 1 family.</text>
</comment>
<organism evidence="4">
    <name type="scientific">hydrothermal vent metagenome</name>
    <dbReference type="NCBI Taxonomy" id="652676"/>
    <lineage>
        <taxon>unclassified sequences</taxon>
        <taxon>metagenomes</taxon>
        <taxon>ecological metagenomes</taxon>
    </lineage>
</organism>
<evidence type="ECO:0000259" key="3">
    <source>
        <dbReference type="Pfam" id="PF00685"/>
    </source>
</evidence>
<dbReference type="InterPro" id="IPR027417">
    <property type="entry name" value="P-loop_NTPase"/>
</dbReference>
<gene>
    <name evidence="4" type="ORF">MNBD_ALPHA06-986</name>
</gene>
<dbReference type="AlphaFoldDB" id="A0A3B0RD32"/>
<dbReference type="EMBL" id="UOEE01000101">
    <property type="protein sequence ID" value="VAV90032.1"/>
    <property type="molecule type" value="Genomic_DNA"/>
</dbReference>
<keyword evidence="2 4" id="KW-0808">Transferase</keyword>
<evidence type="ECO:0000313" key="4">
    <source>
        <dbReference type="EMBL" id="VAV90032.1"/>
    </source>
</evidence>
<dbReference type="Gene3D" id="3.40.50.300">
    <property type="entry name" value="P-loop containing nucleotide triphosphate hydrolases"/>
    <property type="match status" value="1"/>
</dbReference>
<name>A0A3B0RD32_9ZZZZ</name>
<dbReference type="InterPro" id="IPR000863">
    <property type="entry name" value="Sulfotransferase_dom"/>
</dbReference>
<dbReference type="GO" id="GO:0008146">
    <property type="term" value="F:sulfotransferase activity"/>
    <property type="evidence" value="ECO:0007669"/>
    <property type="project" value="InterPro"/>
</dbReference>
<dbReference type="PANTHER" id="PTHR11783">
    <property type="entry name" value="SULFOTRANSFERASE SULT"/>
    <property type="match status" value="1"/>
</dbReference>
<accession>A0A3B0RD32</accession>